<dbReference type="PANTHER" id="PTHR21600:SF71">
    <property type="entry name" value="PSEUDOURIDINE SYNTHASE"/>
    <property type="match status" value="1"/>
</dbReference>
<comment type="caution">
    <text evidence="6">The sequence shown here is derived from an EMBL/GenBank/DDBJ whole genome shotgun (WGS) entry which is preliminary data.</text>
</comment>
<evidence type="ECO:0000313" key="6">
    <source>
        <dbReference type="EMBL" id="PZD94229.1"/>
    </source>
</evidence>
<accession>A0A2W1L5N7</accession>
<keyword evidence="4" id="KW-0413">Isomerase</keyword>
<feature type="domain" description="Pseudouridine synthase RsuA/RluA-like" evidence="5">
    <location>
        <begin position="107"/>
        <end position="257"/>
    </location>
</feature>
<proteinExistence type="inferred from homology"/>
<dbReference type="SUPFAM" id="SSF55120">
    <property type="entry name" value="Pseudouridine synthase"/>
    <property type="match status" value="1"/>
</dbReference>
<gene>
    <name evidence="6" type="ORF">DNH61_19330</name>
</gene>
<dbReference type="InterPro" id="IPR020103">
    <property type="entry name" value="PsdUridine_synth_cat_dom_sf"/>
</dbReference>
<dbReference type="OrthoDB" id="9773999at2"/>
<dbReference type="InterPro" id="IPR006225">
    <property type="entry name" value="PsdUridine_synth_RluC/D"/>
</dbReference>
<dbReference type="CDD" id="cd02869">
    <property type="entry name" value="PseudoU_synth_RluA_like"/>
    <property type="match status" value="1"/>
</dbReference>
<dbReference type="Gene3D" id="3.30.2350.10">
    <property type="entry name" value="Pseudouridine synthase"/>
    <property type="match status" value="1"/>
</dbReference>
<dbReference type="GO" id="GO:0000455">
    <property type="term" value="P:enzyme-directed rRNA pseudouridine synthesis"/>
    <property type="evidence" value="ECO:0007669"/>
    <property type="project" value="TreeGrafter"/>
</dbReference>
<evidence type="ECO:0000313" key="7">
    <source>
        <dbReference type="Proteomes" id="UP000249522"/>
    </source>
</evidence>
<dbReference type="AlphaFoldDB" id="A0A2W1L5N7"/>
<comment type="function">
    <text evidence="4">Responsible for synthesis of pseudouridine from uracil.</text>
</comment>
<dbReference type="InterPro" id="IPR006145">
    <property type="entry name" value="PsdUridine_synth_RsuA/RluA"/>
</dbReference>
<dbReference type="NCBIfam" id="TIGR00005">
    <property type="entry name" value="rluA_subfam"/>
    <property type="match status" value="1"/>
</dbReference>
<dbReference type="Proteomes" id="UP000249522">
    <property type="component" value="Unassembled WGS sequence"/>
</dbReference>
<dbReference type="EC" id="5.4.99.-" evidence="4"/>
<dbReference type="GO" id="GO:0009982">
    <property type="term" value="F:pseudouridine synthase activity"/>
    <property type="evidence" value="ECO:0007669"/>
    <property type="project" value="InterPro"/>
</dbReference>
<protein>
    <recommendedName>
        <fullName evidence="4">Pseudouridine synthase</fullName>
        <ecNumber evidence="4">5.4.99.-</ecNumber>
    </recommendedName>
</protein>
<feature type="active site" evidence="3">
    <location>
        <position position="153"/>
    </location>
</feature>
<keyword evidence="7" id="KW-1185">Reference proteome</keyword>
<dbReference type="InterPro" id="IPR050188">
    <property type="entry name" value="RluA_PseudoU_synthase"/>
</dbReference>
<comment type="catalytic activity">
    <reaction evidence="1 4">
        <text>a uridine in RNA = a pseudouridine in RNA</text>
        <dbReference type="Rhea" id="RHEA:48348"/>
        <dbReference type="Rhea" id="RHEA-COMP:12068"/>
        <dbReference type="Rhea" id="RHEA-COMP:12069"/>
        <dbReference type="ChEBI" id="CHEBI:65314"/>
        <dbReference type="ChEBI" id="CHEBI:65315"/>
    </reaction>
</comment>
<dbReference type="Pfam" id="PF00849">
    <property type="entry name" value="PseudoU_synth_2"/>
    <property type="match status" value="1"/>
</dbReference>
<evidence type="ECO:0000256" key="2">
    <source>
        <dbReference type="ARBA" id="ARBA00010876"/>
    </source>
</evidence>
<dbReference type="EMBL" id="QKRB01000054">
    <property type="protein sequence ID" value="PZD94229.1"/>
    <property type="molecule type" value="Genomic_DNA"/>
</dbReference>
<evidence type="ECO:0000256" key="3">
    <source>
        <dbReference type="PIRSR" id="PIRSR606225-1"/>
    </source>
</evidence>
<reference evidence="6 7" key="1">
    <citation type="submission" date="2018-06" db="EMBL/GenBank/DDBJ databases">
        <title>Paenibacillus imtechensis sp. nov.</title>
        <authorList>
            <person name="Pinnaka A.K."/>
            <person name="Singh H."/>
            <person name="Kaur M."/>
        </authorList>
    </citation>
    <scope>NUCLEOTIDE SEQUENCE [LARGE SCALE GENOMIC DNA]</scope>
    <source>
        <strain evidence="6 7">SMB1</strain>
    </source>
</reference>
<organism evidence="6 7">
    <name type="scientific">Paenibacillus sambharensis</name>
    <dbReference type="NCBI Taxonomy" id="1803190"/>
    <lineage>
        <taxon>Bacteria</taxon>
        <taxon>Bacillati</taxon>
        <taxon>Bacillota</taxon>
        <taxon>Bacilli</taxon>
        <taxon>Bacillales</taxon>
        <taxon>Paenibacillaceae</taxon>
        <taxon>Paenibacillus</taxon>
    </lineage>
</organism>
<dbReference type="GO" id="GO:0003723">
    <property type="term" value="F:RNA binding"/>
    <property type="evidence" value="ECO:0007669"/>
    <property type="project" value="InterPro"/>
</dbReference>
<comment type="similarity">
    <text evidence="2 4">Belongs to the pseudouridine synthase RluA family.</text>
</comment>
<evidence type="ECO:0000256" key="1">
    <source>
        <dbReference type="ARBA" id="ARBA00000073"/>
    </source>
</evidence>
<sequence>MVLDLQRAAREGEWIAIPLPAVLPEGLDAGSHPHDVRKWLLALAVFPDKWINRLFSVGGIRLDSGRLLLKAYPHVDLNAHPLLAGVPEKRNVEGLDEPVILYEDDHCLVADKPSGMAVHPSRPGHSGTLDEWVLRHALETGQAALLRHIHRLDDDTAGPVLYAKHDLAQWRLDEAMRDKRIDRRYEALVEGAVKADRGKVNAPIGKDRHHRSRRRITPDGDHAVTHYQVLHRAPAASLVTLQLETGRTHQIRVHMAHLGHPLIGDTLYGARRQSSLTHQALHGIELTFPHPWLSHTVAVKSVRPAWWTAAARKLGLLQK</sequence>
<dbReference type="PANTHER" id="PTHR21600">
    <property type="entry name" value="MITOCHONDRIAL RNA PSEUDOURIDINE SYNTHASE"/>
    <property type="match status" value="1"/>
</dbReference>
<evidence type="ECO:0000256" key="4">
    <source>
        <dbReference type="RuleBase" id="RU362028"/>
    </source>
</evidence>
<evidence type="ECO:0000259" key="5">
    <source>
        <dbReference type="Pfam" id="PF00849"/>
    </source>
</evidence>
<name>A0A2W1L5N7_9BACL</name>
<dbReference type="GO" id="GO:0140098">
    <property type="term" value="F:catalytic activity, acting on RNA"/>
    <property type="evidence" value="ECO:0007669"/>
    <property type="project" value="UniProtKB-ARBA"/>
</dbReference>